<organism evidence="2">
    <name type="scientific">Rhizophora mucronata</name>
    <name type="common">Asiatic mangrove</name>
    <dbReference type="NCBI Taxonomy" id="61149"/>
    <lineage>
        <taxon>Eukaryota</taxon>
        <taxon>Viridiplantae</taxon>
        <taxon>Streptophyta</taxon>
        <taxon>Embryophyta</taxon>
        <taxon>Tracheophyta</taxon>
        <taxon>Spermatophyta</taxon>
        <taxon>Magnoliopsida</taxon>
        <taxon>eudicotyledons</taxon>
        <taxon>Gunneridae</taxon>
        <taxon>Pentapetalae</taxon>
        <taxon>rosids</taxon>
        <taxon>fabids</taxon>
        <taxon>Malpighiales</taxon>
        <taxon>Rhizophoraceae</taxon>
        <taxon>Rhizophora</taxon>
    </lineage>
</organism>
<sequence>MQFVWVTSGTSSDNLGGRENSPPAPRCPANAEVQPAEESIHIVSKEASATGGRVSENLERNIGEPCATLMSGEKSHKPEPSPTRLSGEEEPSRHEPS</sequence>
<feature type="compositionally biased region" description="Polar residues" evidence="1">
    <location>
        <begin position="1"/>
        <end position="14"/>
    </location>
</feature>
<accession>A0A2P2ILW3</accession>
<proteinExistence type="predicted"/>
<evidence type="ECO:0000256" key="1">
    <source>
        <dbReference type="SAM" id="MobiDB-lite"/>
    </source>
</evidence>
<evidence type="ECO:0000313" key="2">
    <source>
        <dbReference type="EMBL" id="MBW82222.1"/>
    </source>
</evidence>
<dbReference type="AlphaFoldDB" id="A0A2P2ILW3"/>
<feature type="region of interest" description="Disordered" evidence="1">
    <location>
        <begin position="1"/>
        <end position="36"/>
    </location>
</feature>
<protein>
    <submittedName>
        <fullName evidence="2">Rrm/rnp domain</fullName>
    </submittedName>
</protein>
<name>A0A2P2ILW3_RHIMU</name>
<feature type="compositionally biased region" description="Basic and acidic residues" evidence="1">
    <location>
        <begin position="86"/>
        <end position="97"/>
    </location>
</feature>
<feature type="region of interest" description="Disordered" evidence="1">
    <location>
        <begin position="67"/>
        <end position="97"/>
    </location>
</feature>
<reference evidence="2" key="1">
    <citation type="submission" date="2018-02" db="EMBL/GenBank/DDBJ databases">
        <title>Rhizophora mucronata_Transcriptome.</title>
        <authorList>
            <person name="Meera S.P."/>
            <person name="Sreeshan A."/>
            <person name="Augustine A."/>
        </authorList>
    </citation>
    <scope>NUCLEOTIDE SEQUENCE</scope>
    <source>
        <tissue evidence="2">Leaf</tissue>
    </source>
</reference>
<dbReference type="EMBL" id="GGEC01001739">
    <property type="protein sequence ID" value="MBW82222.1"/>
    <property type="molecule type" value="Transcribed_RNA"/>
</dbReference>